<dbReference type="PANTHER" id="PTHR11579:SF0">
    <property type="entry name" value="PROTEIN-L-ISOASPARTATE(D-ASPARTATE) O-METHYLTRANSFERASE"/>
    <property type="match status" value="1"/>
</dbReference>
<protein>
    <recommendedName>
        <fullName evidence="4">Protein-L-isoaspartate O-methyltransferase</fullName>
        <ecNumber evidence="3">2.1.1.77</ecNumber>
    </recommendedName>
    <alternativeName>
        <fullName evidence="11">L-isoaspartyl protein carboxyl methyltransferase</fullName>
    </alternativeName>
    <alternativeName>
        <fullName evidence="9">Protein L-isoaspartyl methyltransferase</fullName>
    </alternativeName>
    <alternativeName>
        <fullName evidence="10">Protein-beta-aspartate methyltransferase</fullName>
    </alternativeName>
</protein>
<dbReference type="EMBL" id="JAKFHA010000001">
    <property type="protein sequence ID" value="MCF2525612.1"/>
    <property type="molecule type" value="Genomic_DNA"/>
</dbReference>
<evidence type="ECO:0000256" key="6">
    <source>
        <dbReference type="ARBA" id="ARBA00022603"/>
    </source>
</evidence>
<evidence type="ECO:0000313" key="13">
    <source>
        <dbReference type="Proteomes" id="UP001165378"/>
    </source>
</evidence>
<evidence type="ECO:0000256" key="7">
    <source>
        <dbReference type="ARBA" id="ARBA00022679"/>
    </source>
</evidence>
<dbReference type="AlphaFoldDB" id="A0AA41PW86"/>
<comment type="similarity">
    <text evidence="2">Belongs to the methyltransferase superfamily. L-isoaspartyl/D-aspartyl protein methyltransferase family.</text>
</comment>
<evidence type="ECO:0000313" key="12">
    <source>
        <dbReference type="EMBL" id="MCF2525612.1"/>
    </source>
</evidence>
<evidence type="ECO:0000256" key="4">
    <source>
        <dbReference type="ARBA" id="ARBA00013346"/>
    </source>
</evidence>
<reference evidence="12" key="1">
    <citation type="submission" date="2022-01" db="EMBL/GenBank/DDBJ databases">
        <title>Genome-Based Taxonomic Classification of the Phylum Actinobacteria.</title>
        <authorList>
            <person name="Gao Y."/>
        </authorList>
    </citation>
    <scope>NUCLEOTIDE SEQUENCE</scope>
    <source>
        <strain evidence="12">KLBMP 8922</strain>
    </source>
</reference>
<gene>
    <name evidence="12" type="ORF">LZ495_00010</name>
</gene>
<evidence type="ECO:0000256" key="2">
    <source>
        <dbReference type="ARBA" id="ARBA00005369"/>
    </source>
</evidence>
<accession>A0AA41PW86</accession>
<keyword evidence="7" id="KW-0808">Transferase</keyword>
<sequence>MTGVSRRDFIPDVIWPFDSATETYGAAVDRQATPGRWSEFVSADIPLVTQWDDGAHTGPEPGRLATSSASMSGAVADMLTALQPAVGGAYLDIGTGTGYTPARIAEIAGPSGFVTTVEVDAELATVARGNLERAGVRNVEVITGDGFDGWARSAPYSGVHVTCGIRRISHAWVAQCLPGARIVLPWGTDYTQHDRLLTLTVGDDGTASGPFGGGLSFMKMRAQRLTYPEHAAYAPKGWDDDGREGHSDLTWQEAAQVIGQDGGFAVGLRVRDCFVNPARTEEGAVSIWLYSTSDRSVAYAGFSDDHAPDIMQAGPRSLWDEVADARAWWAAHGRPEPERFGLTVGAEEQRAWLDSPDGESWPLRLR</sequence>
<dbReference type="PANTHER" id="PTHR11579">
    <property type="entry name" value="PROTEIN-L-ISOASPARTATE O-METHYLTRANSFERASE"/>
    <property type="match status" value="1"/>
</dbReference>
<keyword evidence="13" id="KW-1185">Reference proteome</keyword>
<evidence type="ECO:0000256" key="8">
    <source>
        <dbReference type="ARBA" id="ARBA00022691"/>
    </source>
</evidence>
<dbReference type="CDD" id="cd02440">
    <property type="entry name" value="AdoMet_MTases"/>
    <property type="match status" value="1"/>
</dbReference>
<keyword evidence="8" id="KW-0949">S-adenosyl-L-methionine</keyword>
<proteinExistence type="inferred from homology"/>
<evidence type="ECO:0000256" key="11">
    <source>
        <dbReference type="ARBA" id="ARBA00031350"/>
    </source>
</evidence>
<evidence type="ECO:0000256" key="9">
    <source>
        <dbReference type="ARBA" id="ARBA00030757"/>
    </source>
</evidence>
<evidence type="ECO:0000256" key="5">
    <source>
        <dbReference type="ARBA" id="ARBA00022490"/>
    </source>
</evidence>
<keyword evidence="5" id="KW-0963">Cytoplasm</keyword>
<dbReference type="GO" id="GO:0004719">
    <property type="term" value="F:protein-L-isoaspartate (D-aspartate) O-methyltransferase activity"/>
    <property type="evidence" value="ECO:0007669"/>
    <property type="project" value="UniProtKB-EC"/>
</dbReference>
<evidence type="ECO:0000256" key="10">
    <source>
        <dbReference type="ARBA" id="ARBA00031323"/>
    </source>
</evidence>
<name>A0AA41PW86_9ACTN</name>
<comment type="caution">
    <text evidence="12">The sequence shown here is derived from an EMBL/GenBank/DDBJ whole genome shotgun (WGS) entry which is preliminary data.</text>
</comment>
<dbReference type="InterPro" id="IPR000682">
    <property type="entry name" value="PCMT"/>
</dbReference>
<organism evidence="12 13">
    <name type="scientific">Yinghuangia soli</name>
    <dbReference type="NCBI Taxonomy" id="2908204"/>
    <lineage>
        <taxon>Bacteria</taxon>
        <taxon>Bacillati</taxon>
        <taxon>Actinomycetota</taxon>
        <taxon>Actinomycetes</taxon>
        <taxon>Kitasatosporales</taxon>
        <taxon>Streptomycetaceae</taxon>
        <taxon>Yinghuangia</taxon>
    </lineage>
</organism>
<evidence type="ECO:0000256" key="3">
    <source>
        <dbReference type="ARBA" id="ARBA00011890"/>
    </source>
</evidence>
<dbReference type="EC" id="2.1.1.77" evidence="3"/>
<dbReference type="Pfam" id="PF01135">
    <property type="entry name" value="PCMT"/>
    <property type="match status" value="1"/>
</dbReference>
<keyword evidence="6 12" id="KW-0489">Methyltransferase</keyword>
<comment type="subcellular location">
    <subcellularLocation>
        <location evidence="1">Cytoplasm</location>
    </subcellularLocation>
</comment>
<dbReference type="GO" id="GO:0005737">
    <property type="term" value="C:cytoplasm"/>
    <property type="evidence" value="ECO:0007669"/>
    <property type="project" value="UniProtKB-SubCell"/>
</dbReference>
<evidence type="ECO:0000256" key="1">
    <source>
        <dbReference type="ARBA" id="ARBA00004496"/>
    </source>
</evidence>
<dbReference type="InterPro" id="IPR029063">
    <property type="entry name" value="SAM-dependent_MTases_sf"/>
</dbReference>
<dbReference type="SUPFAM" id="SSF53335">
    <property type="entry name" value="S-adenosyl-L-methionine-dependent methyltransferases"/>
    <property type="match status" value="1"/>
</dbReference>
<dbReference type="Proteomes" id="UP001165378">
    <property type="component" value="Unassembled WGS sequence"/>
</dbReference>
<dbReference type="GO" id="GO:0032259">
    <property type="term" value="P:methylation"/>
    <property type="evidence" value="ECO:0007669"/>
    <property type="project" value="UniProtKB-KW"/>
</dbReference>
<dbReference type="Gene3D" id="3.40.50.150">
    <property type="entry name" value="Vaccinia Virus protein VP39"/>
    <property type="match status" value="1"/>
</dbReference>
<dbReference type="RefSeq" id="WP_235049650.1">
    <property type="nucleotide sequence ID" value="NZ_JAKFHA010000001.1"/>
</dbReference>